<evidence type="ECO:0000313" key="4">
    <source>
        <dbReference type="Proteomes" id="UP001295740"/>
    </source>
</evidence>
<feature type="transmembrane region" description="Helical" evidence="2">
    <location>
        <begin position="182"/>
        <end position="201"/>
    </location>
</feature>
<keyword evidence="2" id="KW-1133">Transmembrane helix</keyword>
<dbReference type="Proteomes" id="UP001295740">
    <property type="component" value="Unassembled WGS sequence"/>
</dbReference>
<evidence type="ECO:0000313" key="3">
    <source>
        <dbReference type="EMBL" id="CAJ2502993.1"/>
    </source>
</evidence>
<reference evidence="3" key="1">
    <citation type="submission" date="2023-10" db="EMBL/GenBank/DDBJ databases">
        <authorList>
            <person name="Hackl T."/>
        </authorList>
    </citation>
    <scope>NUCLEOTIDE SEQUENCE</scope>
</reference>
<accession>A0AAI8VEL4</accession>
<keyword evidence="4" id="KW-1185">Reference proteome</keyword>
<feature type="region of interest" description="Disordered" evidence="1">
    <location>
        <begin position="1"/>
        <end position="159"/>
    </location>
</feature>
<organism evidence="3 4">
    <name type="scientific">Anthostomella pinea</name>
    <dbReference type="NCBI Taxonomy" id="933095"/>
    <lineage>
        <taxon>Eukaryota</taxon>
        <taxon>Fungi</taxon>
        <taxon>Dikarya</taxon>
        <taxon>Ascomycota</taxon>
        <taxon>Pezizomycotina</taxon>
        <taxon>Sordariomycetes</taxon>
        <taxon>Xylariomycetidae</taxon>
        <taxon>Xylariales</taxon>
        <taxon>Xylariaceae</taxon>
        <taxon>Anthostomella</taxon>
    </lineage>
</organism>
<feature type="transmembrane region" description="Helical" evidence="2">
    <location>
        <begin position="213"/>
        <end position="233"/>
    </location>
</feature>
<proteinExistence type="predicted"/>
<dbReference type="AlphaFoldDB" id="A0AAI8VEL4"/>
<gene>
    <name evidence="3" type="ORF">KHLLAP_LOCUS3461</name>
</gene>
<evidence type="ECO:0000256" key="1">
    <source>
        <dbReference type="SAM" id="MobiDB-lite"/>
    </source>
</evidence>
<feature type="compositionally biased region" description="Basic and acidic residues" evidence="1">
    <location>
        <begin position="147"/>
        <end position="159"/>
    </location>
</feature>
<comment type="caution">
    <text evidence="3">The sequence shown here is derived from an EMBL/GenBank/DDBJ whole genome shotgun (WGS) entry which is preliminary data.</text>
</comment>
<feature type="compositionally biased region" description="Basic residues" evidence="1">
    <location>
        <begin position="136"/>
        <end position="146"/>
    </location>
</feature>
<dbReference type="EMBL" id="CAUWAG010000004">
    <property type="protein sequence ID" value="CAJ2502993.1"/>
    <property type="molecule type" value="Genomic_DNA"/>
</dbReference>
<feature type="region of interest" description="Disordered" evidence="1">
    <location>
        <begin position="320"/>
        <end position="405"/>
    </location>
</feature>
<feature type="compositionally biased region" description="Polar residues" evidence="1">
    <location>
        <begin position="78"/>
        <end position="88"/>
    </location>
</feature>
<sequence length="405" mass="45364">MPRIFSGRPARGTRGRRADDHDGAEDADDGPKSPAPRFTLGMPTMPSPRFRMPSLARTRTRGSSDTSSRADSPAARSNEGTPRQSPNRTRTERFPVVAEPEAAHADDDDDVEGHMGRTRFRGTGPADLHLANLASRGRRRRHQHRRGGSDASRRERRRNREPPTKFLFCFPWVESRRMRSQILRCFVSGIFLTLMLTVYLSLSISKNINSSEFTILLILIILFTTIFFCHGLVRICLLVVRPKGDGDNAEEAEAEAVRAAQLCAPGGYAIPRRPIRVVLARDEEAAGIESEATKLQPPAYGLWRESVRVDPDRIYWQRNEEQEHQQRQRQRQRSSSGESGRGEPDGVVDEDEDRPHTGQPRPPSYASDDGVDYVVEARPRSMAPLTDVPLPPHPSEVVPGRPGAF</sequence>
<keyword evidence="2" id="KW-0812">Transmembrane</keyword>
<name>A0AAI8VEL4_9PEZI</name>
<feature type="compositionally biased region" description="Low complexity" evidence="1">
    <location>
        <begin position="61"/>
        <end position="77"/>
    </location>
</feature>
<keyword evidence="2" id="KW-0472">Membrane</keyword>
<protein>
    <submittedName>
        <fullName evidence="3">Uu.00g103870.m01.CDS01</fullName>
    </submittedName>
</protein>
<evidence type="ECO:0000256" key="2">
    <source>
        <dbReference type="SAM" id="Phobius"/>
    </source>
</evidence>